<proteinExistence type="inferred from homology"/>
<evidence type="ECO:0000256" key="5">
    <source>
        <dbReference type="HAMAP-Rule" id="MF_01080"/>
    </source>
</evidence>
<comment type="similarity">
    <text evidence="2 5">Belongs to the pseudouridine synthase TruB family. Type 1 subfamily.</text>
</comment>
<dbReference type="SUPFAM" id="SSF88697">
    <property type="entry name" value="PUA domain-like"/>
    <property type="match status" value="1"/>
</dbReference>
<dbReference type="InterPro" id="IPR014780">
    <property type="entry name" value="tRNA_psdUridine_synth_TruB"/>
</dbReference>
<name>A0A841HFM0_9GAMM</name>
<dbReference type="GO" id="GO:1990481">
    <property type="term" value="P:mRNA pseudouridine synthesis"/>
    <property type="evidence" value="ECO:0007669"/>
    <property type="project" value="TreeGrafter"/>
</dbReference>
<sequence length="311" mass="33780">MSRRFHRDVDGILLLDKPLGLSSNAALQQARVLFGARKAGHAGSLDPLASGLLPICFGQATKVCGRLLDASKTYLVDVQLGARTESLDCETEVIERAPVPALDDAAVDKVLESFLGEQDQVPPMHSALKFQGQRLYELARRGESIERTPRRITIHSIQRRRLEGDRLEFEVSCSKGTYIRSLAADIASRLGTLGYLAGLRRSSVEPFAGLTMYTLEQLETSRSRDGQADLDRLLLGADFAFGELGPVHLDGEATRVLLLGQPVQAMEPAGPGTARAYDPQGRFLGLVEGQPDGRVRPVRLFVAVVDPSPPA</sequence>
<keyword evidence="10" id="KW-1185">Reference proteome</keyword>
<dbReference type="InterPro" id="IPR015240">
    <property type="entry name" value="tRNA_sdUridine_synth_fam1_C"/>
</dbReference>
<dbReference type="GO" id="GO:0003723">
    <property type="term" value="F:RNA binding"/>
    <property type="evidence" value="ECO:0007669"/>
    <property type="project" value="InterPro"/>
</dbReference>
<keyword evidence="4 5" id="KW-0413">Isomerase</keyword>
<accession>A0A841HFM0</accession>
<dbReference type="Pfam" id="PF01509">
    <property type="entry name" value="TruB_N"/>
    <property type="match status" value="1"/>
</dbReference>
<dbReference type="Gene3D" id="3.30.2350.10">
    <property type="entry name" value="Pseudouridine synthase"/>
    <property type="match status" value="1"/>
</dbReference>
<comment type="catalytic activity">
    <reaction evidence="1 5">
        <text>uridine(55) in tRNA = pseudouridine(55) in tRNA</text>
        <dbReference type="Rhea" id="RHEA:42532"/>
        <dbReference type="Rhea" id="RHEA-COMP:10101"/>
        <dbReference type="Rhea" id="RHEA-COMP:10102"/>
        <dbReference type="ChEBI" id="CHEBI:65314"/>
        <dbReference type="ChEBI" id="CHEBI:65315"/>
        <dbReference type="EC" id="5.4.99.25"/>
    </reaction>
</comment>
<dbReference type="Proteomes" id="UP000588068">
    <property type="component" value="Unassembled WGS sequence"/>
</dbReference>
<dbReference type="SUPFAM" id="SSF55120">
    <property type="entry name" value="Pseudouridine synthase"/>
    <property type="match status" value="1"/>
</dbReference>
<gene>
    <name evidence="5" type="primary">truB</name>
    <name evidence="9" type="ORF">HNQ60_000757</name>
</gene>
<dbReference type="NCBIfam" id="TIGR00431">
    <property type="entry name" value="TruB"/>
    <property type="match status" value="1"/>
</dbReference>
<dbReference type="CDD" id="cd21152">
    <property type="entry name" value="PUA_TruB_bacterial"/>
    <property type="match status" value="1"/>
</dbReference>
<dbReference type="InterPro" id="IPR020103">
    <property type="entry name" value="PsdUridine_synth_cat_dom_sf"/>
</dbReference>
<evidence type="ECO:0000256" key="3">
    <source>
        <dbReference type="ARBA" id="ARBA00022694"/>
    </source>
</evidence>
<evidence type="ECO:0000259" key="7">
    <source>
        <dbReference type="Pfam" id="PF09157"/>
    </source>
</evidence>
<dbReference type="EMBL" id="JACHHZ010000001">
    <property type="protein sequence ID" value="MBB6091911.1"/>
    <property type="molecule type" value="Genomic_DNA"/>
</dbReference>
<evidence type="ECO:0000313" key="10">
    <source>
        <dbReference type="Proteomes" id="UP000588068"/>
    </source>
</evidence>
<dbReference type="GO" id="GO:0031119">
    <property type="term" value="P:tRNA pseudouridine synthesis"/>
    <property type="evidence" value="ECO:0007669"/>
    <property type="project" value="UniProtKB-UniRule"/>
</dbReference>
<feature type="active site" description="Nucleophile" evidence="5">
    <location>
        <position position="46"/>
    </location>
</feature>
<dbReference type="GO" id="GO:0160148">
    <property type="term" value="F:tRNA pseudouridine(55) synthase activity"/>
    <property type="evidence" value="ECO:0007669"/>
    <property type="project" value="UniProtKB-EC"/>
</dbReference>
<dbReference type="InterPro" id="IPR002501">
    <property type="entry name" value="PsdUridine_synth_N"/>
</dbReference>
<protein>
    <recommendedName>
        <fullName evidence="5">tRNA pseudouridine synthase B</fullName>
        <ecNumber evidence="5">5.4.99.25</ecNumber>
    </recommendedName>
    <alternativeName>
        <fullName evidence="5">tRNA pseudouridine(55) synthase</fullName>
        <shortName evidence="5">Psi55 synthase</shortName>
    </alternativeName>
    <alternativeName>
        <fullName evidence="5">tRNA pseudouridylate synthase</fullName>
    </alternativeName>
    <alternativeName>
        <fullName evidence="5">tRNA-uridine isomerase</fullName>
    </alternativeName>
</protein>
<evidence type="ECO:0000256" key="4">
    <source>
        <dbReference type="ARBA" id="ARBA00023235"/>
    </source>
</evidence>
<reference evidence="9 10" key="1">
    <citation type="submission" date="2020-08" db="EMBL/GenBank/DDBJ databases">
        <title>Genomic Encyclopedia of Type Strains, Phase IV (KMG-IV): sequencing the most valuable type-strain genomes for metagenomic binning, comparative biology and taxonomic classification.</title>
        <authorList>
            <person name="Goeker M."/>
        </authorList>
    </citation>
    <scope>NUCLEOTIDE SEQUENCE [LARGE SCALE GENOMIC DNA]</scope>
    <source>
        <strain evidence="9 10">DSM 26723</strain>
    </source>
</reference>
<dbReference type="Pfam" id="PF09157">
    <property type="entry name" value="TruB-C_2"/>
    <property type="match status" value="1"/>
</dbReference>
<dbReference type="PANTHER" id="PTHR13767:SF2">
    <property type="entry name" value="PSEUDOURIDYLATE SYNTHASE TRUB1"/>
    <property type="match status" value="1"/>
</dbReference>
<dbReference type="EC" id="5.4.99.25" evidence="5"/>
<dbReference type="InterPro" id="IPR032819">
    <property type="entry name" value="TruB_C"/>
</dbReference>
<dbReference type="HAMAP" id="MF_01080">
    <property type="entry name" value="TruB_bact"/>
    <property type="match status" value="1"/>
</dbReference>
<dbReference type="InterPro" id="IPR015947">
    <property type="entry name" value="PUA-like_sf"/>
</dbReference>
<evidence type="ECO:0000256" key="1">
    <source>
        <dbReference type="ARBA" id="ARBA00000385"/>
    </source>
</evidence>
<dbReference type="PANTHER" id="PTHR13767">
    <property type="entry name" value="TRNA-PSEUDOURIDINE SYNTHASE"/>
    <property type="match status" value="1"/>
</dbReference>
<dbReference type="AlphaFoldDB" id="A0A841HFM0"/>
<dbReference type="Gene3D" id="2.30.130.10">
    <property type="entry name" value="PUA domain"/>
    <property type="match status" value="1"/>
</dbReference>
<comment type="caution">
    <text evidence="9">The sequence shown here is derived from an EMBL/GenBank/DDBJ whole genome shotgun (WGS) entry which is preliminary data.</text>
</comment>
<evidence type="ECO:0000313" key="9">
    <source>
        <dbReference type="EMBL" id="MBB6091911.1"/>
    </source>
</evidence>
<dbReference type="RefSeq" id="WP_184329676.1">
    <property type="nucleotide sequence ID" value="NZ_JACHHZ010000001.1"/>
</dbReference>
<feature type="domain" description="tRNA pseudouridine synthase II TruB subfamily 1 C-terminal" evidence="7">
    <location>
        <begin position="246"/>
        <end position="301"/>
    </location>
</feature>
<feature type="domain" description="Pseudouridine synthase II N-terminal" evidence="6">
    <location>
        <begin position="32"/>
        <end position="179"/>
    </location>
</feature>
<dbReference type="InterPro" id="IPR036974">
    <property type="entry name" value="PUA_sf"/>
</dbReference>
<dbReference type="CDD" id="cd02573">
    <property type="entry name" value="PseudoU_synth_EcTruB"/>
    <property type="match status" value="1"/>
</dbReference>
<keyword evidence="3 5" id="KW-0819">tRNA processing</keyword>
<feature type="domain" description="tRNA pseudouridylate synthase B C-terminal" evidence="8">
    <location>
        <begin position="180"/>
        <end position="240"/>
    </location>
</feature>
<organism evidence="9 10">
    <name type="scientific">Povalibacter uvarum</name>
    <dbReference type="NCBI Taxonomy" id="732238"/>
    <lineage>
        <taxon>Bacteria</taxon>
        <taxon>Pseudomonadati</taxon>
        <taxon>Pseudomonadota</taxon>
        <taxon>Gammaproteobacteria</taxon>
        <taxon>Steroidobacterales</taxon>
        <taxon>Steroidobacteraceae</taxon>
        <taxon>Povalibacter</taxon>
    </lineage>
</organism>
<evidence type="ECO:0000259" key="8">
    <source>
        <dbReference type="Pfam" id="PF16198"/>
    </source>
</evidence>
<evidence type="ECO:0000259" key="6">
    <source>
        <dbReference type="Pfam" id="PF01509"/>
    </source>
</evidence>
<dbReference type="Pfam" id="PF16198">
    <property type="entry name" value="TruB_C_2"/>
    <property type="match status" value="1"/>
</dbReference>
<evidence type="ECO:0000256" key="2">
    <source>
        <dbReference type="ARBA" id="ARBA00005642"/>
    </source>
</evidence>
<comment type="function">
    <text evidence="5">Responsible for synthesis of pseudouridine from uracil-55 in the psi GC loop of transfer RNAs.</text>
</comment>